<dbReference type="AlphaFoldDB" id="A0A3B6E9S4"/>
<dbReference type="Gramene" id="TraesCS3A02G015700.1">
    <property type="protein sequence ID" value="TraesCS3A02G015700.1.cds1"/>
    <property type="gene ID" value="TraesCS3A02G015700"/>
</dbReference>
<dbReference type="Pfam" id="PF12937">
    <property type="entry name" value="F-box-like"/>
    <property type="match status" value="1"/>
</dbReference>
<dbReference type="InterPro" id="IPR056594">
    <property type="entry name" value="AT5G49610-like_b-prop"/>
</dbReference>
<dbReference type="PANTHER" id="PTHR32133">
    <property type="entry name" value="OS07G0120400 PROTEIN"/>
    <property type="match status" value="1"/>
</dbReference>
<reference evidence="3" key="1">
    <citation type="submission" date="2018-08" db="EMBL/GenBank/DDBJ databases">
        <authorList>
            <person name="Rossello M."/>
        </authorList>
    </citation>
    <scope>NUCLEOTIDE SEQUENCE [LARGE SCALE GENOMIC DNA]</scope>
    <source>
        <strain evidence="3">cv. Chinese Spring</strain>
    </source>
</reference>
<evidence type="ECO:0000313" key="3">
    <source>
        <dbReference type="EnsemblPlants" id="TraesCS3A02G015700.1.cds1"/>
    </source>
</evidence>
<dbReference type="SUPFAM" id="SSF81383">
    <property type="entry name" value="F-box domain"/>
    <property type="match status" value="1"/>
</dbReference>
<evidence type="ECO:0000313" key="4">
    <source>
        <dbReference type="Proteomes" id="UP000019116"/>
    </source>
</evidence>
<evidence type="ECO:0000259" key="1">
    <source>
        <dbReference type="Pfam" id="PF12937"/>
    </source>
</evidence>
<feature type="domain" description="F-box protein AT5G49610-like beta-propeller" evidence="2">
    <location>
        <begin position="114"/>
        <end position="356"/>
    </location>
</feature>
<dbReference type="InterPro" id="IPR001810">
    <property type="entry name" value="F-box_dom"/>
</dbReference>
<evidence type="ECO:0000259" key="2">
    <source>
        <dbReference type="Pfam" id="PF23635"/>
    </source>
</evidence>
<dbReference type="Gene3D" id="1.20.1280.50">
    <property type="match status" value="1"/>
</dbReference>
<dbReference type="OrthoDB" id="625245at2759"/>
<accession>A0A3B6E9S4</accession>
<keyword evidence="4" id="KW-1185">Reference proteome</keyword>
<dbReference type="OMA" id="CTNEDRI"/>
<organism evidence="3">
    <name type="scientific">Triticum aestivum</name>
    <name type="common">Wheat</name>
    <dbReference type="NCBI Taxonomy" id="4565"/>
    <lineage>
        <taxon>Eukaryota</taxon>
        <taxon>Viridiplantae</taxon>
        <taxon>Streptophyta</taxon>
        <taxon>Embryophyta</taxon>
        <taxon>Tracheophyta</taxon>
        <taxon>Spermatophyta</taxon>
        <taxon>Magnoliopsida</taxon>
        <taxon>Liliopsida</taxon>
        <taxon>Poales</taxon>
        <taxon>Poaceae</taxon>
        <taxon>BOP clade</taxon>
        <taxon>Pooideae</taxon>
        <taxon>Triticodae</taxon>
        <taxon>Triticeae</taxon>
        <taxon>Triticinae</taxon>
        <taxon>Triticum</taxon>
    </lineage>
</organism>
<dbReference type="PANTHER" id="PTHR32133:SF266">
    <property type="entry name" value="F-BOX DOMAIN-CONTAINING PROTEIN"/>
    <property type="match status" value="1"/>
</dbReference>
<dbReference type="Gramene" id="TraesCS3A03G0031400.1">
    <property type="protein sequence ID" value="TraesCS3A03G0031400.1.CDS1"/>
    <property type="gene ID" value="TraesCS3A03G0031400"/>
</dbReference>
<protein>
    <submittedName>
        <fullName evidence="3">Uncharacterized protein</fullName>
    </submittedName>
</protein>
<reference evidence="3" key="2">
    <citation type="submission" date="2018-10" db="UniProtKB">
        <authorList>
            <consortium name="EnsemblPlants"/>
        </authorList>
    </citation>
    <scope>IDENTIFICATION</scope>
</reference>
<name>A0A3B6E9S4_WHEAT</name>
<proteinExistence type="predicted"/>
<feature type="domain" description="F-box" evidence="1">
    <location>
        <begin position="22"/>
        <end position="64"/>
    </location>
</feature>
<dbReference type="Proteomes" id="UP000019116">
    <property type="component" value="Chromosome 3A"/>
</dbReference>
<dbReference type="STRING" id="4565.A0A3B6E9S4"/>
<dbReference type="Pfam" id="PF23635">
    <property type="entry name" value="Beta-prop_AT5G49610-like"/>
    <property type="match status" value="1"/>
</dbReference>
<sequence>MSEPERAHVIRGRRCSSVLDDDDLLWEILLRLSPQPSSLPRASAVCKQWRRLTTDPVFLRRFCEHHREPPLLGVFGCDKENIVFAPSLGPPDRIPSVHFDLGLRSGCVNLLNRVLGCRHGRVLVGDYVRKQVIVCDPITGEQCRVAVPLEFRRVRFCGAVLCTAGDQGHVHGACHSSPFKVILVSMCCFHDERTLACVYSSETGAWGNLISTTFPRFTWDAGSSGLLVRNALYWLCTNEDRILEFDLEKQSLAIITVPPITMESWSCHIIQAEDDTIGFAKLSGSHFQMWQRNSNVHDVPTWVLWKNIEICNILEPPPHIDRSSTSILGYSEDTDEIFIWMEPNKYLVQLKSMQSKRPKTNYTSNYHAFTSFYTPGIFSSIVFIL</sequence>
<dbReference type="InterPro" id="IPR036047">
    <property type="entry name" value="F-box-like_dom_sf"/>
</dbReference>
<dbReference type="EnsemblPlants" id="TraesCS3A02G015700.1">
    <property type="protein sequence ID" value="TraesCS3A02G015700.1.cds1"/>
    <property type="gene ID" value="TraesCS3A02G015700"/>
</dbReference>